<dbReference type="Gene3D" id="3.40.50.1820">
    <property type="entry name" value="alpha/beta hydrolase"/>
    <property type="match status" value="1"/>
</dbReference>
<dbReference type="Proteomes" id="UP000256708">
    <property type="component" value="Unassembled WGS sequence"/>
</dbReference>
<comment type="caution">
    <text evidence="1">The sequence shown here is derived from an EMBL/GenBank/DDBJ whole genome shotgun (WGS) entry which is preliminary data.</text>
</comment>
<evidence type="ECO:0000313" key="2">
    <source>
        <dbReference type="Proteomes" id="UP000256708"/>
    </source>
</evidence>
<gene>
    <name evidence="1" type="ORF">DXT99_17760</name>
</gene>
<organism evidence="1 2">
    <name type="scientific">Pontibacter diazotrophicus</name>
    <dbReference type="NCBI Taxonomy" id="1400979"/>
    <lineage>
        <taxon>Bacteria</taxon>
        <taxon>Pseudomonadati</taxon>
        <taxon>Bacteroidota</taxon>
        <taxon>Cytophagia</taxon>
        <taxon>Cytophagales</taxon>
        <taxon>Hymenobacteraceae</taxon>
        <taxon>Pontibacter</taxon>
    </lineage>
</organism>
<dbReference type="AlphaFoldDB" id="A0A3D8L959"/>
<reference evidence="2" key="1">
    <citation type="submission" date="2018-08" db="EMBL/GenBank/DDBJ databases">
        <authorList>
            <person name="Liu Z.-W."/>
            <person name="Du Z.-J."/>
        </authorList>
    </citation>
    <scope>NUCLEOTIDE SEQUENCE [LARGE SCALE GENOMIC DNA]</scope>
    <source>
        <strain evidence="2">H4X</strain>
    </source>
</reference>
<protein>
    <submittedName>
        <fullName evidence="1">Uncharacterized protein</fullName>
    </submittedName>
</protein>
<proteinExistence type="predicted"/>
<dbReference type="OrthoDB" id="9815425at2"/>
<sequence length="74" mass="8427">MFHLKSSLWENNIMMPDQKLAVNKMLEENVKVEVIEGKGMPQIWPLLSVMSEAKSALTRIGAIIQHTINTNKHL</sequence>
<evidence type="ECO:0000313" key="1">
    <source>
        <dbReference type="EMBL" id="RDV13873.1"/>
    </source>
</evidence>
<dbReference type="EMBL" id="QRGR01000020">
    <property type="protein sequence ID" value="RDV13873.1"/>
    <property type="molecule type" value="Genomic_DNA"/>
</dbReference>
<accession>A0A3D8L959</accession>
<dbReference type="RefSeq" id="WP_115566921.1">
    <property type="nucleotide sequence ID" value="NZ_QRGR01000020.1"/>
</dbReference>
<keyword evidence="2" id="KW-1185">Reference proteome</keyword>
<name>A0A3D8L959_9BACT</name>
<dbReference type="InterPro" id="IPR029058">
    <property type="entry name" value="AB_hydrolase_fold"/>
</dbReference>